<dbReference type="AlphaFoldDB" id="A0AA35WPA7"/>
<feature type="region of interest" description="Disordered" evidence="1">
    <location>
        <begin position="353"/>
        <end position="380"/>
    </location>
</feature>
<keyword evidence="2" id="KW-1133">Transmembrane helix</keyword>
<feature type="compositionally biased region" description="Polar residues" evidence="1">
    <location>
        <begin position="428"/>
        <end position="438"/>
    </location>
</feature>
<comment type="caution">
    <text evidence="3">The sequence shown here is derived from an EMBL/GenBank/DDBJ whole genome shotgun (WGS) entry which is preliminary data.</text>
</comment>
<evidence type="ECO:0000313" key="4">
    <source>
        <dbReference type="Proteomes" id="UP001174909"/>
    </source>
</evidence>
<feature type="compositionally biased region" description="Polar residues" evidence="1">
    <location>
        <begin position="353"/>
        <end position="369"/>
    </location>
</feature>
<protein>
    <submittedName>
        <fullName evidence="3">Uncharacterized protein</fullName>
    </submittedName>
</protein>
<evidence type="ECO:0000256" key="1">
    <source>
        <dbReference type="SAM" id="MobiDB-lite"/>
    </source>
</evidence>
<gene>
    <name evidence="3" type="ORF">GBAR_LOCUS14077</name>
</gene>
<feature type="region of interest" description="Disordered" evidence="1">
    <location>
        <begin position="518"/>
        <end position="561"/>
    </location>
</feature>
<name>A0AA35WPA7_GEOBA</name>
<dbReference type="Proteomes" id="UP001174909">
    <property type="component" value="Unassembled WGS sequence"/>
</dbReference>
<reference evidence="3" key="1">
    <citation type="submission" date="2023-03" db="EMBL/GenBank/DDBJ databases">
        <authorList>
            <person name="Steffen K."/>
            <person name="Cardenas P."/>
        </authorList>
    </citation>
    <scope>NUCLEOTIDE SEQUENCE</scope>
</reference>
<evidence type="ECO:0000313" key="3">
    <source>
        <dbReference type="EMBL" id="CAI8024206.1"/>
    </source>
</evidence>
<keyword evidence="4" id="KW-1185">Reference proteome</keyword>
<feature type="region of interest" description="Disordered" evidence="1">
    <location>
        <begin position="416"/>
        <end position="439"/>
    </location>
</feature>
<evidence type="ECO:0000256" key="2">
    <source>
        <dbReference type="SAM" id="Phobius"/>
    </source>
</evidence>
<organism evidence="3 4">
    <name type="scientific">Geodia barretti</name>
    <name type="common">Barrett's horny sponge</name>
    <dbReference type="NCBI Taxonomy" id="519541"/>
    <lineage>
        <taxon>Eukaryota</taxon>
        <taxon>Metazoa</taxon>
        <taxon>Porifera</taxon>
        <taxon>Demospongiae</taxon>
        <taxon>Heteroscleromorpha</taxon>
        <taxon>Tetractinellida</taxon>
        <taxon>Astrophorina</taxon>
        <taxon>Geodiidae</taxon>
        <taxon>Geodia</taxon>
    </lineage>
</organism>
<keyword evidence="2" id="KW-0472">Membrane</keyword>
<sequence>MRTGKITRRGLTNSSFSDGAPPVMKCVLYVVLQACALALLCNTLPDQEGDGCTSGFMSVDRMDDLLRNDGSVIPSENYQGIFPEVGFTCSGSIEGWVFGAQWVGGNDREFTELQIWRSTGDGGYTKVGNTTINTESKYRGFYKYPLSSPLDFQAGDVLGYYQPHSDQSQLRLRFEDGGRRKNQTGYYYIGSSPASDLYLPWGAMSTRYQILVNVITNSTDCVRGFVSVERIRLLLGVDSTYGIEYNSPRQQISPEIKITCNGLITKWIIGADWTSSVSSYLYPELQVWRNVGNETYRKMSGTHVFFPFSARANRIYEYTKFASIPVESGDILGIFTPSPSRLRLRFENDNSNNPKVYYRSTDSSATSSPYEELDRQNNEPSLSTASYYPLVSLEIERYPPSSVLILPSSSLISTATSPLPTSRAPVPSTDQPSSGQSSAAIAAGVGGGVAVALVLLMVALLLVILVVFVKRRRQDSKPLENVEHKGGFSPLGNPVYTGISGSGRASAATDHTLGELYETPQTQDEGEALYDAPSPENGGATNAKEASTTFAKFDNPLYEDN</sequence>
<accession>A0AA35WPA7</accession>
<proteinExistence type="predicted"/>
<dbReference type="EMBL" id="CASHTH010002061">
    <property type="protein sequence ID" value="CAI8024206.1"/>
    <property type="molecule type" value="Genomic_DNA"/>
</dbReference>
<feature type="transmembrane region" description="Helical" evidence="2">
    <location>
        <begin position="441"/>
        <end position="469"/>
    </location>
</feature>
<keyword evidence="2" id="KW-0812">Transmembrane</keyword>